<comment type="caution">
    <text evidence="2">The sequence shown here is derived from an EMBL/GenBank/DDBJ whole genome shotgun (WGS) entry which is preliminary data.</text>
</comment>
<reference evidence="2" key="2">
    <citation type="submission" date="2023-05" db="EMBL/GenBank/DDBJ databases">
        <authorList>
            <consortium name="Lawrence Berkeley National Laboratory"/>
            <person name="Steindorff A."/>
            <person name="Hensen N."/>
            <person name="Bonometti L."/>
            <person name="Westerberg I."/>
            <person name="Brannstrom I.O."/>
            <person name="Guillou S."/>
            <person name="Cros-Aarteil S."/>
            <person name="Calhoun S."/>
            <person name="Haridas S."/>
            <person name="Kuo A."/>
            <person name="Mondo S."/>
            <person name="Pangilinan J."/>
            <person name="Riley R."/>
            <person name="Labutti K."/>
            <person name="Andreopoulos B."/>
            <person name="Lipzen A."/>
            <person name="Chen C."/>
            <person name="Yanf M."/>
            <person name="Daum C."/>
            <person name="Ng V."/>
            <person name="Clum A."/>
            <person name="Ohm R."/>
            <person name="Martin F."/>
            <person name="Silar P."/>
            <person name="Natvig D."/>
            <person name="Lalanne C."/>
            <person name="Gautier V."/>
            <person name="Ament-Velasquez S.L."/>
            <person name="Kruys A."/>
            <person name="Hutchinson M.I."/>
            <person name="Powell A.J."/>
            <person name="Barry K."/>
            <person name="Miller A.N."/>
            <person name="Grigoriev I.V."/>
            <person name="Debuchy R."/>
            <person name="Gladieux P."/>
            <person name="Thoren M.H."/>
            <person name="Johannesson H."/>
        </authorList>
    </citation>
    <scope>NUCLEOTIDE SEQUENCE</scope>
    <source>
        <strain evidence="2">PSN243</strain>
    </source>
</reference>
<keyword evidence="1" id="KW-0472">Membrane</keyword>
<protein>
    <submittedName>
        <fullName evidence="2">Uncharacterized protein</fullName>
    </submittedName>
</protein>
<dbReference type="Proteomes" id="UP001321760">
    <property type="component" value="Unassembled WGS sequence"/>
</dbReference>
<reference evidence="2" key="1">
    <citation type="journal article" date="2023" name="Mol. Phylogenet. Evol.">
        <title>Genome-scale phylogeny and comparative genomics of the fungal order Sordariales.</title>
        <authorList>
            <person name="Hensen N."/>
            <person name="Bonometti L."/>
            <person name="Westerberg I."/>
            <person name="Brannstrom I.O."/>
            <person name="Guillou S."/>
            <person name="Cros-Aarteil S."/>
            <person name="Calhoun S."/>
            <person name="Haridas S."/>
            <person name="Kuo A."/>
            <person name="Mondo S."/>
            <person name="Pangilinan J."/>
            <person name="Riley R."/>
            <person name="LaButti K."/>
            <person name="Andreopoulos B."/>
            <person name="Lipzen A."/>
            <person name="Chen C."/>
            <person name="Yan M."/>
            <person name="Daum C."/>
            <person name="Ng V."/>
            <person name="Clum A."/>
            <person name="Steindorff A."/>
            <person name="Ohm R.A."/>
            <person name="Martin F."/>
            <person name="Silar P."/>
            <person name="Natvig D.O."/>
            <person name="Lalanne C."/>
            <person name="Gautier V."/>
            <person name="Ament-Velasquez S.L."/>
            <person name="Kruys A."/>
            <person name="Hutchinson M.I."/>
            <person name="Powell A.J."/>
            <person name="Barry K."/>
            <person name="Miller A.N."/>
            <person name="Grigoriev I.V."/>
            <person name="Debuchy R."/>
            <person name="Gladieux P."/>
            <person name="Hiltunen Thoren M."/>
            <person name="Johannesson H."/>
        </authorList>
    </citation>
    <scope>NUCLEOTIDE SEQUENCE</scope>
    <source>
        <strain evidence="2">PSN243</strain>
    </source>
</reference>
<name>A0AAV9GCZ9_9PEZI</name>
<keyword evidence="1" id="KW-1133">Transmembrane helix</keyword>
<evidence type="ECO:0000313" key="3">
    <source>
        <dbReference type="Proteomes" id="UP001321760"/>
    </source>
</evidence>
<dbReference type="AlphaFoldDB" id="A0AAV9GCZ9"/>
<sequence length="115" mass="11760">MAAGPETIMIFILAVGVLLSGVEITEILGLGLGLVFKAFVCFFVCKAGHGRVIPSVTVQGIGCEWLIVAYDNTRGETWRSVSLLMSGPVKVPASVSGCASGGMRSGIGPSATSSV</sequence>
<evidence type="ECO:0000256" key="1">
    <source>
        <dbReference type="SAM" id="Phobius"/>
    </source>
</evidence>
<evidence type="ECO:0000313" key="2">
    <source>
        <dbReference type="EMBL" id="KAK4445944.1"/>
    </source>
</evidence>
<feature type="transmembrane region" description="Helical" evidence="1">
    <location>
        <begin position="7"/>
        <end position="22"/>
    </location>
</feature>
<gene>
    <name evidence="2" type="ORF">QBC34DRAFT_412530</name>
</gene>
<accession>A0AAV9GCZ9</accession>
<proteinExistence type="predicted"/>
<keyword evidence="3" id="KW-1185">Reference proteome</keyword>
<dbReference type="EMBL" id="MU865961">
    <property type="protein sequence ID" value="KAK4445944.1"/>
    <property type="molecule type" value="Genomic_DNA"/>
</dbReference>
<keyword evidence="1" id="KW-0812">Transmembrane</keyword>
<organism evidence="2 3">
    <name type="scientific">Podospora aff. communis PSN243</name>
    <dbReference type="NCBI Taxonomy" id="3040156"/>
    <lineage>
        <taxon>Eukaryota</taxon>
        <taxon>Fungi</taxon>
        <taxon>Dikarya</taxon>
        <taxon>Ascomycota</taxon>
        <taxon>Pezizomycotina</taxon>
        <taxon>Sordariomycetes</taxon>
        <taxon>Sordariomycetidae</taxon>
        <taxon>Sordariales</taxon>
        <taxon>Podosporaceae</taxon>
        <taxon>Podospora</taxon>
    </lineage>
</organism>